<dbReference type="Gene3D" id="2.70.220.10">
    <property type="entry name" value="Ganglioside GM2 activator"/>
    <property type="match status" value="1"/>
</dbReference>
<evidence type="ECO:0000256" key="1">
    <source>
        <dbReference type="ARBA" id="ARBA00022729"/>
    </source>
</evidence>
<gene>
    <name evidence="3" type="ORF">AaeL_AAEL001820</name>
</gene>
<reference evidence="3" key="1">
    <citation type="submission" date="2005-10" db="EMBL/GenBank/DDBJ databases">
        <authorList>
            <person name="Loftus B.J."/>
            <person name="Nene V.M."/>
            <person name="Hannick L.I."/>
            <person name="Bidwell S."/>
            <person name="Haas B."/>
            <person name="Amedeo P."/>
            <person name="Orvis J."/>
            <person name="Wortman J.R."/>
            <person name="White O.R."/>
            <person name="Salzberg S."/>
            <person name="Shumway M."/>
            <person name="Koo H."/>
            <person name="Zhao Y."/>
            <person name="Holmes M."/>
            <person name="Miller J."/>
            <person name="Schatz M."/>
            <person name="Pop M."/>
            <person name="Pai G."/>
            <person name="Utterback T."/>
            <person name="Rogers Y.-H."/>
            <person name="Kravitz S."/>
            <person name="Fraser C.M."/>
        </authorList>
    </citation>
    <scope>NUCLEOTIDE SEQUENCE</scope>
    <source>
        <strain evidence="3">Liverpool</strain>
    </source>
</reference>
<sequence>MVIIVITFAVLFGNAISCARVRVYSQEKAATCTVPYADKYAIQFPGNLNFTSNGNIIKFHGNFSVTELIQEPLEMILVSNRCTLDMKTCEQFNKVTLADICRYINDEKGRWAPFFRSTDPDFKCPIKPGVYKFQKSILDLTFFTKFPMEGYRWLTFIKLFSGTKPKKELLCLTSQSSMYWIRKS</sequence>
<dbReference type="KEGG" id="aag:5572434"/>
<organism evidence="3 4">
    <name type="scientific">Aedes aegypti</name>
    <name type="common">Yellowfever mosquito</name>
    <name type="synonym">Culex aegypti</name>
    <dbReference type="NCBI Taxonomy" id="7159"/>
    <lineage>
        <taxon>Eukaryota</taxon>
        <taxon>Metazoa</taxon>
        <taxon>Ecdysozoa</taxon>
        <taxon>Arthropoda</taxon>
        <taxon>Hexapoda</taxon>
        <taxon>Insecta</taxon>
        <taxon>Pterygota</taxon>
        <taxon>Neoptera</taxon>
        <taxon>Endopterygota</taxon>
        <taxon>Diptera</taxon>
        <taxon>Nematocera</taxon>
        <taxon>Culicoidea</taxon>
        <taxon>Culicidae</taxon>
        <taxon>Culicinae</taxon>
        <taxon>Aedini</taxon>
        <taxon>Aedes</taxon>
        <taxon>Stegomyia</taxon>
    </lineage>
</organism>
<reference evidence="3" key="2">
    <citation type="journal article" date="2007" name="Science">
        <title>Genome sequence of Aedes aegypti, a major arbovirus vector.</title>
        <authorList>
            <person name="Nene V."/>
            <person name="Wortman J.R."/>
            <person name="Lawson D."/>
            <person name="Haas B."/>
            <person name="Kodira C."/>
            <person name="Tu Z.J."/>
            <person name="Loftus B."/>
            <person name="Xi Z."/>
            <person name="Megy K."/>
            <person name="Grabherr M."/>
            <person name="Ren Q."/>
            <person name="Zdobnov E.M."/>
            <person name="Lobo N.F."/>
            <person name="Campbell K.S."/>
            <person name="Brown S.E."/>
            <person name="Bonaldo M.F."/>
            <person name="Zhu J."/>
            <person name="Sinkins S.P."/>
            <person name="Hogenkamp D.G."/>
            <person name="Amedeo P."/>
            <person name="Arensburger P."/>
            <person name="Atkinson P.W."/>
            <person name="Bidwell S."/>
            <person name="Biedler J."/>
            <person name="Birney E."/>
            <person name="Bruggner R.V."/>
            <person name="Costas J."/>
            <person name="Coy M.R."/>
            <person name="Crabtree J."/>
            <person name="Crawford M."/>
            <person name="Debruyn B."/>
            <person name="Decaprio D."/>
            <person name="Eiglmeier K."/>
            <person name="Eisenstadt E."/>
            <person name="El-Dorry H."/>
            <person name="Gelbart W.M."/>
            <person name="Gomes S.L."/>
            <person name="Hammond M."/>
            <person name="Hannick L.I."/>
            <person name="Hogan J.R."/>
            <person name="Holmes M.H."/>
            <person name="Jaffe D."/>
            <person name="Johnston J.S."/>
            <person name="Kennedy R.C."/>
            <person name="Koo H."/>
            <person name="Kravitz S."/>
            <person name="Kriventseva E.V."/>
            <person name="Kulp D."/>
            <person name="Labutti K."/>
            <person name="Lee E."/>
            <person name="Li S."/>
            <person name="Lovin D.D."/>
            <person name="Mao C."/>
            <person name="Mauceli E."/>
            <person name="Menck C.F."/>
            <person name="Miller J.R."/>
            <person name="Montgomery P."/>
            <person name="Mori A."/>
            <person name="Nascimento A.L."/>
            <person name="Naveira H.F."/>
            <person name="Nusbaum C."/>
            <person name="O'leary S."/>
            <person name="Orvis J."/>
            <person name="Pertea M."/>
            <person name="Quesneville H."/>
            <person name="Reidenbach K.R."/>
            <person name="Rogers Y.H."/>
            <person name="Roth C.W."/>
            <person name="Schneider J.R."/>
            <person name="Schatz M."/>
            <person name="Shumway M."/>
            <person name="Stanke M."/>
            <person name="Stinson E.O."/>
            <person name="Tubio J.M."/>
            <person name="Vanzee J.P."/>
            <person name="Verjovski-Almeida S."/>
            <person name="Werner D."/>
            <person name="White O."/>
            <person name="Wyder S."/>
            <person name="Zeng Q."/>
            <person name="Zhao Q."/>
            <person name="Zhao Y."/>
            <person name="Hill C.A."/>
            <person name="Raikhel A.S."/>
            <person name="Soares M.B."/>
            <person name="Knudson D.L."/>
            <person name="Lee N.H."/>
            <person name="Galagan J."/>
            <person name="Salzberg S.L."/>
            <person name="Paulsen I.T."/>
            <person name="Dimopoulos G."/>
            <person name="Collins F.H."/>
            <person name="Birren B."/>
            <person name="Fraser-Liggett C.M."/>
            <person name="Severson D.W."/>
        </authorList>
    </citation>
    <scope>NUCLEOTIDE SEQUENCE [LARGE SCALE GENOMIC DNA]</scope>
    <source>
        <strain evidence="3">Liverpool</strain>
    </source>
</reference>
<reference evidence="3" key="3">
    <citation type="submission" date="2012-09" db="EMBL/GenBank/DDBJ databases">
        <authorList>
            <consortium name="VectorBase"/>
        </authorList>
    </citation>
    <scope>NUCLEOTIDE SEQUENCE</scope>
    <source>
        <strain evidence="3">Liverpool</strain>
    </source>
</reference>
<proteinExistence type="predicted"/>
<feature type="signal peptide" evidence="2">
    <location>
        <begin position="1"/>
        <end position="15"/>
    </location>
</feature>
<evidence type="ECO:0000313" key="4">
    <source>
        <dbReference type="Proteomes" id="UP000682892"/>
    </source>
</evidence>
<dbReference type="AlphaFoldDB" id="A0A1S4EZW0"/>
<feature type="chain" id="PRO_5036505567" evidence="2">
    <location>
        <begin position="16"/>
        <end position="184"/>
    </location>
</feature>
<dbReference type="Proteomes" id="UP000682892">
    <property type="component" value="Unassembled WGS sequence"/>
</dbReference>
<keyword evidence="1 2" id="KW-0732">Signal</keyword>
<accession>A0A1S4EZW0</accession>
<dbReference type="OrthoDB" id="7719291at2759"/>
<evidence type="ECO:0000313" key="3">
    <source>
        <dbReference type="EMBL" id="EAT47031.1"/>
    </source>
</evidence>
<dbReference type="InterPro" id="IPR036846">
    <property type="entry name" value="GM2-AP_sf"/>
</dbReference>
<protein>
    <submittedName>
        <fullName evidence="3">AAEL001820-PA</fullName>
    </submittedName>
</protein>
<evidence type="ECO:0000256" key="2">
    <source>
        <dbReference type="SAM" id="SignalP"/>
    </source>
</evidence>
<name>A0A1S4EZW0_AEDAE</name>
<dbReference type="OMA" id="GRWAPFF"/>
<dbReference type="EMBL" id="CH477228">
    <property type="protein sequence ID" value="EAT47031.1"/>
    <property type="molecule type" value="Genomic_DNA"/>
</dbReference>